<feature type="transmembrane region" description="Helical" evidence="1">
    <location>
        <begin position="6"/>
        <end position="27"/>
    </location>
</feature>
<keyword evidence="1" id="KW-0472">Membrane</keyword>
<feature type="transmembrane region" description="Helical" evidence="1">
    <location>
        <begin position="39"/>
        <end position="58"/>
    </location>
</feature>
<evidence type="ECO:0000313" key="3">
    <source>
        <dbReference type="Proteomes" id="UP001597090"/>
    </source>
</evidence>
<dbReference type="EMBL" id="JBHTIH010000002">
    <property type="protein sequence ID" value="MFD0738358.1"/>
    <property type="molecule type" value="Genomic_DNA"/>
</dbReference>
<accession>A0ABW2YMJ1</accession>
<evidence type="ECO:0008006" key="4">
    <source>
        <dbReference type="Google" id="ProtNLM"/>
    </source>
</evidence>
<evidence type="ECO:0000256" key="1">
    <source>
        <dbReference type="SAM" id="Phobius"/>
    </source>
</evidence>
<gene>
    <name evidence="2" type="ORF">ACFQZQ_03540</name>
</gene>
<proteinExistence type="predicted"/>
<reference evidence="3" key="1">
    <citation type="journal article" date="2019" name="Int. J. Syst. Evol. Microbiol.">
        <title>The Global Catalogue of Microorganisms (GCM) 10K type strain sequencing project: providing services to taxonomists for standard genome sequencing and annotation.</title>
        <authorList>
            <consortium name="The Broad Institute Genomics Platform"/>
            <consortium name="The Broad Institute Genome Sequencing Center for Infectious Disease"/>
            <person name="Wu L."/>
            <person name="Ma J."/>
        </authorList>
    </citation>
    <scope>NUCLEOTIDE SEQUENCE [LARGE SCALE GENOMIC DNA]</scope>
    <source>
        <strain evidence="3">CCUG 55491</strain>
    </source>
</reference>
<dbReference type="Proteomes" id="UP001597090">
    <property type="component" value="Unassembled WGS sequence"/>
</dbReference>
<keyword evidence="3" id="KW-1185">Reference proteome</keyword>
<organism evidence="2 3">
    <name type="scientific">Lysobacter koreensis</name>
    <dbReference type="NCBI Taxonomy" id="266122"/>
    <lineage>
        <taxon>Bacteria</taxon>
        <taxon>Pseudomonadati</taxon>
        <taxon>Pseudomonadota</taxon>
        <taxon>Gammaproteobacteria</taxon>
        <taxon>Lysobacterales</taxon>
        <taxon>Lysobacteraceae</taxon>
        <taxon>Lysobacter</taxon>
    </lineage>
</organism>
<keyword evidence="1" id="KW-0812">Transmembrane</keyword>
<keyword evidence="1" id="KW-1133">Transmembrane helix</keyword>
<sequence>MNPQVEFNLALILFLPWFGILAALYWIYPRQPRTTARRAYDAVALAIASALAAWGMHWSMLNADPHAGAIWKQVLASSISYGLFLLVMTIALIARFRLFKAPRPNASR</sequence>
<name>A0ABW2YMJ1_9GAMM</name>
<dbReference type="RefSeq" id="WP_386811285.1">
    <property type="nucleotide sequence ID" value="NZ_JBHTIH010000002.1"/>
</dbReference>
<evidence type="ECO:0000313" key="2">
    <source>
        <dbReference type="EMBL" id="MFD0738358.1"/>
    </source>
</evidence>
<comment type="caution">
    <text evidence="2">The sequence shown here is derived from an EMBL/GenBank/DDBJ whole genome shotgun (WGS) entry which is preliminary data.</text>
</comment>
<protein>
    <recommendedName>
        <fullName evidence="4">Transmembrane protein</fullName>
    </recommendedName>
</protein>
<feature type="transmembrane region" description="Helical" evidence="1">
    <location>
        <begin position="78"/>
        <end position="98"/>
    </location>
</feature>